<dbReference type="SUPFAM" id="SSF53300">
    <property type="entry name" value="vWA-like"/>
    <property type="match status" value="1"/>
</dbReference>
<dbReference type="Gene3D" id="3.20.200.10">
    <property type="entry name" value="MHCK/EF2 kinase"/>
    <property type="match status" value="1"/>
</dbReference>
<keyword evidence="2" id="KW-0808">Transferase</keyword>
<evidence type="ECO:0000256" key="5">
    <source>
        <dbReference type="ARBA" id="ARBA00022840"/>
    </source>
</evidence>
<protein>
    <recommendedName>
        <fullName evidence="6">Alpha-type protein kinase domain-containing protein</fullName>
    </recommendedName>
</protein>
<gene>
    <name evidence="7" type="ORF">SCF082_LOCUS38761</name>
</gene>
<dbReference type="InterPro" id="IPR011009">
    <property type="entry name" value="Kinase-like_dom_sf"/>
</dbReference>
<evidence type="ECO:0000256" key="2">
    <source>
        <dbReference type="ARBA" id="ARBA00022679"/>
    </source>
</evidence>
<name>A0ABP0Q1I7_9DINO</name>
<keyword evidence="4" id="KW-0418">Kinase</keyword>
<evidence type="ECO:0000256" key="1">
    <source>
        <dbReference type="ARBA" id="ARBA00022527"/>
    </source>
</evidence>
<keyword evidence="5" id="KW-0067">ATP-binding</keyword>
<proteinExistence type="predicted"/>
<comment type="caution">
    <text evidence="7">The sequence shown here is derived from an EMBL/GenBank/DDBJ whole genome shotgun (WGS) entry which is preliminary data.</text>
</comment>
<dbReference type="InterPro" id="IPR051852">
    <property type="entry name" value="Alpha-type_PK"/>
</dbReference>
<dbReference type="Pfam" id="PF02816">
    <property type="entry name" value="Alpha_kinase"/>
    <property type="match status" value="1"/>
</dbReference>
<dbReference type="PANTHER" id="PTHR45992:SF2">
    <property type="entry name" value="EUKARYOTIC ELONGATION FACTOR 2 KINASE"/>
    <property type="match status" value="1"/>
</dbReference>
<organism evidence="7 8">
    <name type="scientific">Durusdinium trenchii</name>
    <dbReference type="NCBI Taxonomy" id="1381693"/>
    <lineage>
        <taxon>Eukaryota</taxon>
        <taxon>Sar</taxon>
        <taxon>Alveolata</taxon>
        <taxon>Dinophyceae</taxon>
        <taxon>Suessiales</taxon>
        <taxon>Symbiodiniaceae</taxon>
        <taxon>Durusdinium</taxon>
    </lineage>
</organism>
<sequence>MSKKLLVKSFNLVQPRLMSTSPSTKQKLVPVSDFRALIPIREIHQENYLDDSNDEIYVDISNKFIHHAGIYKKEPHLAHVYTHREQVKERYKSKRGHIFWYTAELKFEIRWNQTAARWEHRVERHLIEEDTHQIPEQWGVIEQSLYSVNESGHEGNPVEGEWQSLINEEEHQDTTRKRGSCPGIYATAWSHTGFWKALVAAAKRARGEVTYEEVTYSGPTCHIIFIVDSSKSMAKKDLKLDGQSMRRIDGAFLMMKEFAQNDPGHGSDTYTAVLVSEMGCQTICKQSPAAILADCLESVDVEPKHGASYRRVIDSLRTLSDVRERTRVIFLSDARPGDAGPYLKYYCEYLSWLGANSQVLPLDTLQVYTIGMQGTSDFAILQQMAHLGNGMHLPCQSSIASLRTAFATVSRTITQRRKAVGSGQSFNDFAKPTRNNRKERSQFYELPGLITFGHKNCKLLRGKSTEFVFDGSEFLEKVQEHVEVSVHNLPFDRGAMRQVYMMRAEGHDELVGVCKMGRWTDETYGIKEARRDVKSLALASFLALEFCTFCDLQPEKFRFVRSSIYQCHSEDSWGLTADHVFVGEEHLNTRFIKFSSNDGFVNYIDHSLEAQAFVHFTYEACGEEMMVSDIQGVRVDNGILLTDPQILSSWHGFGPGDLGAGGMSSCMESHECNYLCQRFTKKFKAQRQSERMPGSWTTLVDPWNLAEGAETYS</sequence>
<feature type="domain" description="Alpha-type protein kinase" evidence="6">
    <location>
        <begin position="466"/>
        <end position="688"/>
    </location>
</feature>
<evidence type="ECO:0000313" key="7">
    <source>
        <dbReference type="EMBL" id="CAK9081428.1"/>
    </source>
</evidence>
<dbReference type="InterPro" id="IPR036465">
    <property type="entry name" value="vWFA_dom_sf"/>
</dbReference>
<dbReference type="PANTHER" id="PTHR45992">
    <property type="entry name" value="EUKARYOTIC ELONGATION FACTOR 2 KINASE-RELATED"/>
    <property type="match status" value="1"/>
</dbReference>
<dbReference type="SMART" id="SM00811">
    <property type="entry name" value="Alpha_kinase"/>
    <property type="match status" value="1"/>
</dbReference>
<keyword evidence="3" id="KW-0547">Nucleotide-binding</keyword>
<dbReference type="PROSITE" id="PS51158">
    <property type="entry name" value="ALPHA_KINASE"/>
    <property type="match status" value="1"/>
</dbReference>
<dbReference type="EMBL" id="CAXAMM010038845">
    <property type="protein sequence ID" value="CAK9081428.1"/>
    <property type="molecule type" value="Genomic_DNA"/>
</dbReference>
<evidence type="ECO:0000259" key="6">
    <source>
        <dbReference type="PROSITE" id="PS51158"/>
    </source>
</evidence>
<dbReference type="SUPFAM" id="SSF56112">
    <property type="entry name" value="Protein kinase-like (PK-like)"/>
    <property type="match status" value="1"/>
</dbReference>
<keyword evidence="8" id="KW-1185">Reference proteome</keyword>
<dbReference type="Proteomes" id="UP001642464">
    <property type="component" value="Unassembled WGS sequence"/>
</dbReference>
<dbReference type="InterPro" id="IPR004166">
    <property type="entry name" value="a-kinase_dom"/>
</dbReference>
<reference evidence="7 8" key="1">
    <citation type="submission" date="2024-02" db="EMBL/GenBank/DDBJ databases">
        <authorList>
            <person name="Chen Y."/>
            <person name="Shah S."/>
            <person name="Dougan E. K."/>
            <person name="Thang M."/>
            <person name="Chan C."/>
        </authorList>
    </citation>
    <scope>NUCLEOTIDE SEQUENCE [LARGE SCALE GENOMIC DNA]</scope>
</reference>
<dbReference type="Gene3D" id="3.40.50.410">
    <property type="entry name" value="von Willebrand factor, type A domain"/>
    <property type="match status" value="1"/>
</dbReference>
<dbReference type="CDD" id="cd04515">
    <property type="entry name" value="Alpha_kinase"/>
    <property type="match status" value="1"/>
</dbReference>
<evidence type="ECO:0000256" key="3">
    <source>
        <dbReference type="ARBA" id="ARBA00022741"/>
    </source>
</evidence>
<keyword evidence="1" id="KW-0723">Serine/threonine-protein kinase</keyword>
<accession>A0ABP0Q1I7</accession>
<evidence type="ECO:0000313" key="8">
    <source>
        <dbReference type="Proteomes" id="UP001642464"/>
    </source>
</evidence>
<evidence type="ECO:0000256" key="4">
    <source>
        <dbReference type="ARBA" id="ARBA00022777"/>
    </source>
</evidence>